<proteinExistence type="predicted"/>
<protein>
    <submittedName>
        <fullName evidence="2">Uncharacterized protein</fullName>
    </submittedName>
</protein>
<dbReference type="Proteomes" id="UP001500305">
    <property type="component" value="Unassembled WGS sequence"/>
</dbReference>
<keyword evidence="3" id="KW-1185">Reference proteome</keyword>
<evidence type="ECO:0000256" key="1">
    <source>
        <dbReference type="SAM" id="MobiDB-lite"/>
    </source>
</evidence>
<name>A0ABN3DRF6_9ACTN</name>
<sequence length="56" mass="6357">MLCDRFVLAGGELKPVLEVRYRRSRHKGRPDSGKDSLGTRDMEGRAFHEPTRTSSP</sequence>
<gene>
    <name evidence="2" type="ORF">GCM10010430_21790</name>
</gene>
<feature type="compositionally biased region" description="Basic and acidic residues" evidence="1">
    <location>
        <begin position="29"/>
        <end position="56"/>
    </location>
</feature>
<evidence type="ECO:0000313" key="2">
    <source>
        <dbReference type="EMBL" id="GAA2240010.1"/>
    </source>
</evidence>
<reference evidence="2 3" key="1">
    <citation type="journal article" date="2019" name="Int. J. Syst. Evol. Microbiol.">
        <title>The Global Catalogue of Microorganisms (GCM) 10K type strain sequencing project: providing services to taxonomists for standard genome sequencing and annotation.</title>
        <authorList>
            <consortium name="The Broad Institute Genomics Platform"/>
            <consortium name="The Broad Institute Genome Sequencing Center for Infectious Disease"/>
            <person name="Wu L."/>
            <person name="Ma J."/>
        </authorList>
    </citation>
    <scope>NUCLEOTIDE SEQUENCE [LARGE SCALE GENOMIC DNA]</scope>
    <source>
        <strain evidence="2 3">JCM 7356</strain>
    </source>
</reference>
<feature type="region of interest" description="Disordered" evidence="1">
    <location>
        <begin position="22"/>
        <end position="56"/>
    </location>
</feature>
<comment type="caution">
    <text evidence="2">The sequence shown here is derived from an EMBL/GenBank/DDBJ whole genome shotgun (WGS) entry which is preliminary data.</text>
</comment>
<organism evidence="2 3">
    <name type="scientific">Kitasatospora cystarginea</name>
    <dbReference type="NCBI Taxonomy" id="58350"/>
    <lineage>
        <taxon>Bacteria</taxon>
        <taxon>Bacillati</taxon>
        <taxon>Actinomycetota</taxon>
        <taxon>Actinomycetes</taxon>
        <taxon>Kitasatosporales</taxon>
        <taxon>Streptomycetaceae</taxon>
        <taxon>Kitasatospora</taxon>
    </lineage>
</organism>
<evidence type="ECO:0000313" key="3">
    <source>
        <dbReference type="Proteomes" id="UP001500305"/>
    </source>
</evidence>
<dbReference type="EMBL" id="BAAATR010000007">
    <property type="protein sequence ID" value="GAA2240010.1"/>
    <property type="molecule type" value="Genomic_DNA"/>
</dbReference>
<accession>A0ABN3DRF6</accession>